<gene>
    <name evidence="10" type="primary">sir</name>
    <name evidence="10" type="ORF">Hsar01_03310</name>
</gene>
<feature type="domain" description="Nitrite/Sulfite reductase ferredoxin-like" evidence="9">
    <location>
        <begin position="369"/>
        <end position="434"/>
    </location>
</feature>
<keyword evidence="2" id="KW-0004">4Fe-4S</keyword>
<dbReference type="InterPro" id="IPR012798">
    <property type="entry name" value="Cbl_synth_CobG-like"/>
</dbReference>
<dbReference type="Gene3D" id="3.90.480.10">
    <property type="entry name" value="Sulfite Reductase Hemoprotein,Domain 2"/>
    <property type="match status" value="1"/>
</dbReference>
<name>A0ABP9UTP4_9BACT</name>
<dbReference type="NCBIfam" id="TIGR02435">
    <property type="entry name" value="CobG"/>
    <property type="match status" value="1"/>
</dbReference>
<dbReference type="Pfam" id="PF01077">
    <property type="entry name" value="NIR_SIR"/>
    <property type="match status" value="2"/>
</dbReference>
<dbReference type="RefSeq" id="WP_353568169.1">
    <property type="nucleotide sequence ID" value="NZ_BAABRI010000020.1"/>
</dbReference>
<evidence type="ECO:0000256" key="6">
    <source>
        <dbReference type="ARBA" id="ARBA00023004"/>
    </source>
</evidence>
<accession>A0ABP9UTP4</accession>
<proteinExistence type="inferred from homology"/>
<comment type="similarity">
    <text evidence="1">Belongs to the nitrite and sulfite reductase 4Fe-4S domain family.</text>
</comment>
<dbReference type="PANTHER" id="PTHR32439">
    <property type="entry name" value="FERREDOXIN--NITRITE REDUCTASE, CHLOROPLASTIC"/>
    <property type="match status" value="1"/>
</dbReference>
<evidence type="ECO:0000259" key="9">
    <source>
        <dbReference type="Pfam" id="PF03460"/>
    </source>
</evidence>
<dbReference type="Gene3D" id="3.30.413.10">
    <property type="entry name" value="Sulfite Reductase Hemoprotein, domain 1"/>
    <property type="match status" value="2"/>
</dbReference>
<dbReference type="InterPro" id="IPR005117">
    <property type="entry name" value="NiRdtase/SiRdtase_haem-b_fer"/>
</dbReference>
<dbReference type="InterPro" id="IPR006067">
    <property type="entry name" value="NO2/SO3_Rdtase_4Fe4S_dom"/>
</dbReference>
<dbReference type="SUPFAM" id="SSF56014">
    <property type="entry name" value="Nitrite and sulphite reductase 4Fe-4S domain-like"/>
    <property type="match status" value="2"/>
</dbReference>
<dbReference type="PANTHER" id="PTHR32439:SF0">
    <property type="entry name" value="FERREDOXIN--NITRITE REDUCTASE, CHLOROPLASTIC"/>
    <property type="match status" value="1"/>
</dbReference>
<dbReference type="Pfam" id="PF03460">
    <property type="entry name" value="NIR_SIR_ferr"/>
    <property type="match status" value="2"/>
</dbReference>
<comment type="caution">
    <text evidence="10">The sequence shown here is derived from an EMBL/GenBank/DDBJ whole genome shotgun (WGS) entry which is preliminary data.</text>
</comment>
<protein>
    <submittedName>
        <fullName evidence="10">Sulfite reductase [ferredoxin]</fullName>
    </submittedName>
</protein>
<organism evidence="10 11">
    <name type="scientific">Haloferula sargassicola</name>
    <dbReference type="NCBI Taxonomy" id="490096"/>
    <lineage>
        <taxon>Bacteria</taxon>
        <taxon>Pseudomonadati</taxon>
        <taxon>Verrucomicrobiota</taxon>
        <taxon>Verrucomicrobiia</taxon>
        <taxon>Verrucomicrobiales</taxon>
        <taxon>Verrucomicrobiaceae</taxon>
        <taxon>Haloferula</taxon>
    </lineage>
</organism>
<evidence type="ECO:0000313" key="11">
    <source>
        <dbReference type="Proteomes" id="UP001476282"/>
    </source>
</evidence>
<sequence>MVSIDESGFSTEQTTFIKAFVSGFCQGRDSIPHLGQDSDGRFTHEVEETVHGTPIDDLCKEERIKHTKNGLDCYDEILANALDNKFPEAEDVFRYKFHGLFHVAPAQDSFMLRCRIAGGALSTYQFRGLAEIAQDWGPGRADLTTRANVQIREIEPKNCPAVLMKLADLGLTSQGSGADNVRNVTATPTTGFDPTELIDVMPYARAMHHYILKNRDLYGLPRKFNISYDSGGCVSVCADTNDIGFQAVRVTQDSIDNHPSEISNLQPGVYFRMQLCGITGHQQFATDCGVLLTPAETIPVAAALIRVFIENGNRTNRNKARLKYLVDDWGFEKTLEETQKKLTFPLRRFPLEHCEVPNPKDKQGYLGIHPQTDGKNYIGICTPVGRMSVAQMHALADIADQFGRSEIRLTVWQNLIIPGIPDDKIQAAITAIQATGLDHRNHNLTGGIIACTGSAGCKYAAAETKGQAVALGQHLASKMILDLPINLHLTGCKHSCAQHYIGDIGMVGNRVKIDDGSTVDGYNIVLGGGCDDQQAIAREVWKSVKATDINALIEQLLCTYLAQRQDGETFAHFTRRLTIEELQGLIDQTKLAAA</sequence>
<evidence type="ECO:0000256" key="4">
    <source>
        <dbReference type="ARBA" id="ARBA00022723"/>
    </source>
</evidence>
<dbReference type="PROSITE" id="PS00365">
    <property type="entry name" value="NIR_SIR"/>
    <property type="match status" value="1"/>
</dbReference>
<dbReference type="Proteomes" id="UP001476282">
    <property type="component" value="Unassembled WGS sequence"/>
</dbReference>
<keyword evidence="7" id="KW-0411">Iron-sulfur</keyword>
<dbReference type="EMBL" id="BAABRI010000020">
    <property type="protein sequence ID" value="GAA5484071.1"/>
    <property type="molecule type" value="Genomic_DNA"/>
</dbReference>
<feature type="domain" description="Nitrite/sulphite reductase 4Fe-4S" evidence="8">
    <location>
        <begin position="178"/>
        <end position="343"/>
    </location>
</feature>
<dbReference type="InterPro" id="IPR051329">
    <property type="entry name" value="NIR_SIR_4Fe-4S"/>
</dbReference>
<keyword evidence="11" id="KW-1185">Reference proteome</keyword>
<evidence type="ECO:0000256" key="5">
    <source>
        <dbReference type="ARBA" id="ARBA00023002"/>
    </source>
</evidence>
<dbReference type="InterPro" id="IPR036136">
    <property type="entry name" value="Nit/Sulf_reduc_fer-like_dom_sf"/>
</dbReference>
<feature type="domain" description="Nitrite/sulphite reductase 4Fe-4S" evidence="8">
    <location>
        <begin position="448"/>
        <end position="586"/>
    </location>
</feature>
<keyword evidence="5" id="KW-0560">Oxidoreductase</keyword>
<dbReference type="InterPro" id="IPR045854">
    <property type="entry name" value="NO2/SO3_Rdtase_4Fe4S_sf"/>
</dbReference>
<evidence type="ECO:0000313" key="10">
    <source>
        <dbReference type="EMBL" id="GAA5484071.1"/>
    </source>
</evidence>
<evidence type="ECO:0000259" key="8">
    <source>
        <dbReference type="Pfam" id="PF01077"/>
    </source>
</evidence>
<evidence type="ECO:0000256" key="7">
    <source>
        <dbReference type="ARBA" id="ARBA00023014"/>
    </source>
</evidence>
<dbReference type="PRINTS" id="PR00397">
    <property type="entry name" value="SIROHAEM"/>
</dbReference>
<evidence type="ECO:0000256" key="2">
    <source>
        <dbReference type="ARBA" id="ARBA00022485"/>
    </source>
</evidence>
<keyword evidence="3" id="KW-0349">Heme</keyword>
<dbReference type="SUPFAM" id="SSF55124">
    <property type="entry name" value="Nitrite/Sulfite reductase N-terminal domain-like"/>
    <property type="match status" value="2"/>
</dbReference>
<reference evidence="10 11" key="1">
    <citation type="submission" date="2024-02" db="EMBL/GenBank/DDBJ databases">
        <title>Haloferula sargassicola NBRC 104335.</title>
        <authorList>
            <person name="Ichikawa N."/>
            <person name="Katano-Makiyama Y."/>
            <person name="Hidaka K."/>
        </authorList>
    </citation>
    <scope>NUCLEOTIDE SEQUENCE [LARGE SCALE GENOMIC DNA]</scope>
    <source>
        <strain evidence="10 11">NBRC 104335</strain>
    </source>
</reference>
<evidence type="ECO:0000256" key="1">
    <source>
        <dbReference type="ARBA" id="ARBA00010429"/>
    </source>
</evidence>
<keyword evidence="4" id="KW-0479">Metal-binding</keyword>
<feature type="domain" description="Nitrite/Sulfite reductase ferredoxin-like" evidence="9">
    <location>
        <begin position="107"/>
        <end position="167"/>
    </location>
</feature>
<dbReference type="InterPro" id="IPR006066">
    <property type="entry name" value="NO2/SO3_Rdtase_FeS/sirohaem_BS"/>
</dbReference>
<evidence type="ECO:0000256" key="3">
    <source>
        <dbReference type="ARBA" id="ARBA00022617"/>
    </source>
</evidence>
<dbReference type="NCBIfam" id="NF007126">
    <property type="entry name" value="PRK09567.1"/>
    <property type="match status" value="1"/>
</dbReference>
<keyword evidence="6" id="KW-0408">Iron</keyword>